<evidence type="ECO:0000313" key="1">
    <source>
        <dbReference type="EMBL" id="OPE55623.1"/>
    </source>
</evidence>
<dbReference type="EMBL" id="PDCR01000054">
    <property type="protein sequence ID" value="PEG51381.1"/>
    <property type="molecule type" value="Genomic_DNA"/>
</dbReference>
<gene>
    <name evidence="1" type="ORF">BV510_04030</name>
    <name evidence="2" type="ORF">CRI78_26935</name>
</gene>
<dbReference type="STRING" id="1801.BRW64_06615"/>
<keyword evidence="4" id="KW-1185">Reference proteome</keyword>
<dbReference type="OrthoDB" id="3371087at2"/>
<comment type="caution">
    <text evidence="2">The sequence shown here is derived from an EMBL/GenBank/DDBJ whole genome shotgun (WGS) entry which is preliminary data.</text>
</comment>
<proteinExistence type="predicted"/>
<accession>A0A1Q4HHQ5</accession>
<dbReference type="InterPro" id="IPR023393">
    <property type="entry name" value="START-like_dom_sf"/>
</dbReference>
<evidence type="ECO:0000313" key="3">
    <source>
        <dbReference type="Proteomes" id="UP000191039"/>
    </source>
</evidence>
<dbReference type="Gene3D" id="3.30.530.20">
    <property type="match status" value="1"/>
</dbReference>
<evidence type="ECO:0000313" key="2">
    <source>
        <dbReference type="EMBL" id="PEG51381.1"/>
    </source>
</evidence>
<name>A0A1Q4HHQ5_9MYCO</name>
<evidence type="ECO:0000313" key="4">
    <source>
        <dbReference type="Proteomes" id="UP000220340"/>
    </source>
</evidence>
<organism evidence="2 4">
    <name type="scientific">Mycolicibacterium diernhoferi</name>
    <dbReference type="NCBI Taxonomy" id="1801"/>
    <lineage>
        <taxon>Bacteria</taxon>
        <taxon>Bacillati</taxon>
        <taxon>Actinomycetota</taxon>
        <taxon>Actinomycetes</taxon>
        <taxon>Mycobacteriales</taxon>
        <taxon>Mycobacteriaceae</taxon>
        <taxon>Mycolicibacterium</taxon>
    </lineage>
</organism>
<dbReference type="EMBL" id="MIJD01000024">
    <property type="protein sequence ID" value="OPE55623.1"/>
    <property type="molecule type" value="Genomic_DNA"/>
</dbReference>
<reference evidence="1 3" key="1">
    <citation type="submission" date="2016-09" db="EMBL/GenBank/DDBJ databases">
        <title>genome sequences of unsequenced Mycobacteria.</title>
        <authorList>
            <person name="Greninger A.L."/>
            <person name="Jerome K.R."/>
            <person name="Mcnair B."/>
            <person name="Wallis C."/>
            <person name="Fang F."/>
        </authorList>
    </citation>
    <scope>NUCLEOTIDE SEQUENCE [LARGE SCALE GENOMIC DNA]</scope>
    <source>
        <strain evidence="1 3">BM1</strain>
    </source>
</reference>
<dbReference type="AlphaFoldDB" id="A0A1Q4HHQ5"/>
<dbReference type="Proteomes" id="UP000191039">
    <property type="component" value="Unassembled WGS sequence"/>
</dbReference>
<reference evidence="2 4" key="2">
    <citation type="submission" date="2017-10" db="EMBL/GenBank/DDBJ databases">
        <title>The new phylogeny of genus Mycobacterium.</title>
        <authorList>
            <person name="Tortoli E."/>
            <person name="Trovato A."/>
            <person name="Cirillo D.M."/>
        </authorList>
    </citation>
    <scope>NUCLEOTIDE SEQUENCE [LARGE SCALE GENOMIC DNA]</scope>
    <source>
        <strain evidence="2 4">IP141170001</strain>
    </source>
</reference>
<sequence length="143" mass="15841">MIEMEREVVTPATPADVFAYLADFTTTEQWEPGTVRTTRITGDGGVGTRYANTSRFAGRTSDLEYEVIGVTPGRSIQLRGENDSLVAHDTITVRPHEGGSLVTYRIEFAFQGWLRLGEPLLRIPVNSLMDKGVEGLQRELAKI</sequence>
<dbReference type="RefSeq" id="WP_073855411.1">
    <property type="nucleotide sequence ID" value="NZ_BAAATC010000015.1"/>
</dbReference>
<dbReference type="Proteomes" id="UP000220340">
    <property type="component" value="Unassembled WGS sequence"/>
</dbReference>
<dbReference type="Pfam" id="PF10604">
    <property type="entry name" value="Polyketide_cyc2"/>
    <property type="match status" value="1"/>
</dbReference>
<dbReference type="InterPro" id="IPR019587">
    <property type="entry name" value="Polyketide_cyclase/dehydratase"/>
</dbReference>
<protein>
    <submittedName>
        <fullName evidence="2">Polyketide cyclase</fullName>
    </submittedName>
</protein>
<dbReference type="SUPFAM" id="SSF55961">
    <property type="entry name" value="Bet v1-like"/>
    <property type="match status" value="1"/>
</dbReference>